<reference evidence="3 4" key="1">
    <citation type="submission" date="2022-08" db="EMBL/GenBank/DDBJ databases">
        <title>Reclassification of Massilia species as members of the genera Telluria, Duganella, Pseudoduganella, Mokoshia gen. nov. and Zemynaea gen. nov. using orthogonal and non-orthogonal genome-based approaches.</title>
        <authorList>
            <person name="Bowman J.P."/>
        </authorList>
    </citation>
    <scope>NUCLEOTIDE SEQUENCE [LARGE SCALE GENOMIC DNA]</scope>
    <source>
        <strain evidence="3 4">JCM 31605</strain>
    </source>
</reference>
<dbReference type="EC" id="2.5.1.18" evidence="3"/>
<feature type="domain" description="GST C-terminal" evidence="2">
    <location>
        <begin position="87"/>
        <end position="202"/>
    </location>
</feature>
<dbReference type="PROSITE" id="PS50404">
    <property type="entry name" value="GST_NTER"/>
    <property type="match status" value="1"/>
</dbReference>
<evidence type="ECO:0000313" key="3">
    <source>
        <dbReference type="EMBL" id="MCS0809846.1"/>
    </source>
</evidence>
<evidence type="ECO:0000313" key="4">
    <source>
        <dbReference type="Proteomes" id="UP001206126"/>
    </source>
</evidence>
<evidence type="ECO:0000259" key="2">
    <source>
        <dbReference type="PROSITE" id="PS50405"/>
    </source>
</evidence>
<organism evidence="3 4">
    <name type="scientific">Massilia agilis</name>
    <dbReference type="NCBI Taxonomy" id="1811226"/>
    <lineage>
        <taxon>Bacteria</taxon>
        <taxon>Pseudomonadati</taxon>
        <taxon>Pseudomonadota</taxon>
        <taxon>Betaproteobacteria</taxon>
        <taxon>Burkholderiales</taxon>
        <taxon>Oxalobacteraceae</taxon>
        <taxon>Telluria group</taxon>
        <taxon>Massilia</taxon>
    </lineage>
</organism>
<dbReference type="Gene3D" id="1.20.1050.10">
    <property type="match status" value="1"/>
</dbReference>
<dbReference type="Pfam" id="PF00043">
    <property type="entry name" value="GST_C"/>
    <property type="match status" value="1"/>
</dbReference>
<dbReference type="PROSITE" id="PS50405">
    <property type="entry name" value="GST_CTER"/>
    <property type="match status" value="1"/>
</dbReference>
<dbReference type="InterPro" id="IPR004045">
    <property type="entry name" value="Glutathione_S-Trfase_N"/>
</dbReference>
<sequence>MKLYFSPGACSLSPRIVLNEAGIPFTAEQVDVRKKVTASGADFRTISPKGYVPALQLDDGKVLTEGAAIVQYIADLAPASHLAPAAGSFERYQLMEWLNYIAAEVHKGFTPLFMPGTSDDAKAAARTAVGNRLNYIEQQIAGHDYLMGAQFTVADAYLFTVLGWCGYVGMSLDDWPALKSYMARVGARPAVQQALRDEGLVK</sequence>
<comment type="caution">
    <text evidence="3">The sequence shown here is derived from an EMBL/GenBank/DDBJ whole genome shotgun (WGS) entry which is preliminary data.</text>
</comment>
<protein>
    <submittedName>
        <fullName evidence="3">Glutathione transferase GstA</fullName>
        <ecNumber evidence="3">2.5.1.18</ecNumber>
    </submittedName>
</protein>
<dbReference type="Proteomes" id="UP001206126">
    <property type="component" value="Unassembled WGS sequence"/>
</dbReference>
<keyword evidence="4" id="KW-1185">Reference proteome</keyword>
<dbReference type="InterPro" id="IPR004046">
    <property type="entry name" value="GST_C"/>
</dbReference>
<dbReference type="SFLD" id="SFLDS00019">
    <property type="entry name" value="Glutathione_Transferase_(cytos"/>
    <property type="match status" value="1"/>
</dbReference>
<proteinExistence type="predicted"/>
<dbReference type="SUPFAM" id="SSF52833">
    <property type="entry name" value="Thioredoxin-like"/>
    <property type="match status" value="1"/>
</dbReference>
<dbReference type="SFLD" id="SFLDG01150">
    <property type="entry name" value="Main.1:_Beta-like"/>
    <property type="match status" value="1"/>
</dbReference>
<name>A0ABT2DF61_9BURK</name>
<dbReference type="RefSeq" id="WP_258823664.1">
    <property type="nucleotide sequence ID" value="NZ_JANUHB010000004.1"/>
</dbReference>
<dbReference type="NCBIfam" id="NF007831">
    <property type="entry name" value="PRK10542.1"/>
    <property type="match status" value="1"/>
</dbReference>
<dbReference type="InterPro" id="IPR036282">
    <property type="entry name" value="Glutathione-S-Trfase_C_sf"/>
</dbReference>
<dbReference type="InterPro" id="IPR010987">
    <property type="entry name" value="Glutathione-S-Trfase_C-like"/>
</dbReference>
<dbReference type="Gene3D" id="3.40.30.10">
    <property type="entry name" value="Glutaredoxin"/>
    <property type="match status" value="1"/>
</dbReference>
<evidence type="ECO:0000259" key="1">
    <source>
        <dbReference type="PROSITE" id="PS50404"/>
    </source>
</evidence>
<feature type="domain" description="GST N-terminal" evidence="1">
    <location>
        <begin position="1"/>
        <end position="81"/>
    </location>
</feature>
<dbReference type="CDD" id="cd03057">
    <property type="entry name" value="GST_N_Beta"/>
    <property type="match status" value="1"/>
</dbReference>
<dbReference type="CDD" id="cd03188">
    <property type="entry name" value="GST_C_Beta"/>
    <property type="match status" value="1"/>
</dbReference>
<dbReference type="SFLD" id="SFLDG00358">
    <property type="entry name" value="Main_(cytGST)"/>
    <property type="match status" value="1"/>
</dbReference>
<dbReference type="PANTHER" id="PTHR44051:SF8">
    <property type="entry name" value="GLUTATHIONE S-TRANSFERASE GSTA"/>
    <property type="match status" value="1"/>
</dbReference>
<accession>A0ABT2DF61</accession>
<dbReference type="SUPFAM" id="SSF47616">
    <property type="entry name" value="GST C-terminal domain-like"/>
    <property type="match status" value="1"/>
</dbReference>
<dbReference type="GO" id="GO:0004364">
    <property type="term" value="F:glutathione transferase activity"/>
    <property type="evidence" value="ECO:0007669"/>
    <property type="project" value="UniProtKB-EC"/>
</dbReference>
<dbReference type="InterPro" id="IPR040079">
    <property type="entry name" value="Glutathione_S-Trfase"/>
</dbReference>
<dbReference type="InterPro" id="IPR036249">
    <property type="entry name" value="Thioredoxin-like_sf"/>
</dbReference>
<dbReference type="EMBL" id="JANUHB010000004">
    <property type="protein sequence ID" value="MCS0809846.1"/>
    <property type="molecule type" value="Genomic_DNA"/>
</dbReference>
<gene>
    <name evidence="3" type="primary">gstA</name>
    <name evidence="3" type="ORF">NX774_18130</name>
</gene>
<dbReference type="PANTHER" id="PTHR44051">
    <property type="entry name" value="GLUTATHIONE S-TRANSFERASE-RELATED"/>
    <property type="match status" value="1"/>
</dbReference>
<dbReference type="Pfam" id="PF13409">
    <property type="entry name" value="GST_N_2"/>
    <property type="match status" value="1"/>
</dbReference>
<keyword evidence="3" id="KW-0808">Transferase</keyword>